<dbReference type="EMBL" id="KV425942">
    <property type="protein sequence ID" value="KZV96500.1"/>
    <property type="molecule type" value="Genomic_DNA"/>
</dbReference>
<dbReference type="PRINTS" id="PR00682">
    <property type="entry name" value="IPNSYNTHASE"/>
</dbReference>
<proteinExistence type="inferred from homology"/>
<dbReference type="PROSITE" id="PS51471">
    <property type="entry name" value="FE2OG_OXY"/>
    <property type="match status" value="1"/>
</dbReference>
<evidence type="ECO:0000313" key="8">
    <source>
        <dbReference type="Proteomes" id="UP000077266"/>
    </source>
</evidence>
<evidence type="ECO:0000259" key="6">
    <source>
        <dbReference type="PROSITE" id="PS51471"/>
    </source>
</evidence>
<dbReference type="InterPro" id="IPR026992">
    <property type="entry name" value="DIOX_N"/>
</dbReference>
<dbReference type="PANTHER" id="PTHR10209:SF804">
    <property type="entry name" value="FE2OG DIOXYGENASE DOMAIN-CONTAINING PROTEIN"/>
    <property type="match status" value="1"/>
</dbReference>
<dbReference type="PANTHER" id="PTHR10209">
    <property type="entry name" value="OXIDOREDUCTASE, 2OG-FE II OXYGENASE FAMILY PROTEIN"/>
    <property type="match status" value="1"/>
</dbReference>
<evidence type="ECO:0000256" key="3">
    <source>
        <dbReference type="ARBA" id="ARBA00023002"/>
    </source>
</evidence>
<dbReference type="STRING" id="1314781.A0A165KKS8"/>
<keyword evidence="8" id="KW-1185">Reference proteome</keyword>
<comment type="similarity">
    <text evidence="1 5">Belongs to the iron/ascorbate-dependent oxidoreductase family.</text>
</comment>
<dbReference type="InterPro" id="IPR027443">
    <property type="entry name" value="IPNS-like_sf"/>
</dbReference>
<evidence type="ECO:0000256" key="5">
    <source>
        <dbReference type="RuleBase" id="RU003682"/>
    </source>
</evidence>
<dbReference type="OrthoDB" id="288590at2759"/>
<keyword evidence="2 5" id="KW-0479">Metal-binding</keyword>
<sequence length="336" mass="37453">MSSLLDAFNEADLHFHEIPIIDLEHAASPDPGKRREVAAAIRDASLRVGFFYVKNHGIPQSSIDGAIEAAKRYFDQPLDAKMSMDIRKSSNFKGYTALLAENTDPANAGDMHEGFEIGYEEKEATGEEDARDDGAMTGKNVWPSEAEVPGFRKAVLEYYHAAVKLGLSMFPLFALALDLPEDFFTDKTLHPAAVMRLLHYPPQTGEIDERVIGIGAHTEFPFQCFTILWQDDVPALQVLNQDGKWVHAKPTPGTLVVNLGDQFARWTNDVFKSTVHRAINRTGVRRYSIPLFFGTDYHVPLEALPNCVSEERPAKYEVVTAGDFLKSRLAATYHAN</sequence>
<dbReference type="Pfam" id="PF14226">
    <property type="entry name" value="DIOX_N"/>
    <property type="match status" value="1"/>
</dbReference>
<dbReference type="Gene3D" id="2.60.120.330">
    <property type="entry name" value="B-lactam Antibiotic, Isopenicillin N Synthase, Chain"/>
    <property type="match status" value="1"/>
</dbReference>
<reference evidence="7 8" key="1">
    <citation type="journal article" date="2016" name="Mol. Biol. Evol.">
        <title>Comparative Genomics of Early-Diverging Mushroom-Forming Fungi Provides Insights into the Origins of Lignocellulose Decay Capabilities.</title>
        <authorList>
            <person name="Nagy L.G."/>
            <person name="Riley R."/>
            <person name="Tritt A."/>
            <person name="Adam C."/>
            <person name="Daum C."/>
            <person name="Floudas D."/>
            <person name="Sun H."/>
            <person name="Yadav J.S."/>
            <person name="Pangilinan J."/>
            <person name="Larsson K.H."/>
            <person name="Matsuura K."/>
            <person name="Barry K."/>
            <person name="Labutti K."/>
            <person name="Kuo R."/>
            <person name="Ohm R.A."/>
            <person name="Bhattacharya S.S."/>
            <person name="Shirouzu T."/>
            <person name="Yoshinaga Y."/>
            <person name="Martin F.M."/>
            <person name="Grigoriev I.V."/>
            <person name="Hibbett D.S."/>
        </authorList>
    </citation>
    <scope>NUCLEOTIDE SEQUENCE [LARGE SCALE GENOMIC DNA]</scope>
    <source>
        <strain evidence="7 8">HHB12029</strain>
    </source>
</reference>
<dbReference type="InParanoid" id="A0A165KKS8"/>
<keyword evidence="4 5" id="KW-0408">Iron</keyword>
<keyword evidence="3 5" id="KW-0560">Oxidoreductase</keyword>
<accession>A0A165KKS8</accession>
<dbReference type="GO" id="GO:0046872">
    <property type="term" value="F:metal ion binding"/>
    <property type="evidence" value="ECO:0007669"/>
    <property type="project" value="UniProtKB-KW"/>
</dbReference>
<evidence type="ECO:0000256" key="1">
    <source>
        <dbReference type="ARBA" id="ARBA00008056"/>
    </source>
</evidence>
<evidence type="ECO:0000256" key="4">
    <source>
        <dbReference type="ARBA" id="ARBA00023004"/>
    </source>
</evidence>
<gene>
    <name evidence="7" type="ORF">EXIGLDRAFT_733168</name>
</gene>
<dbReference type="InterPro" id="IPR044861">
    <property type="entry name" value="IPNS-like_FE2OG_OXY"/>
</dbReference>
<dbReference type="SUPFAM" id="SSF51197">
    <property type="entry name" value="Clavaminate synthase-like"/>
    <property type="match status" value="1"/>
</dbReference>
<name>A0A165KKS8_EXIGL</name>
<dbReference type="AlphaFoldDB" id="A0A165KKS8"/>
<evidence type="ECO:0000313" key="7">
    <source>
        <dbReference type="EMBL" id="KZV96500.1"/>
    </source>
</evidence>
<dbReference type="GO" id="GO:0016491">
    <property type="term" value="F:oxidoreductase activity"/>
    <property type="evidence" value="ECO:0007669"/>
    <property type="project" value="UniProtKB-KW"/>
</dbReference>
<evidence type="ECO:0000256" key="2">
    <source>
        <dbReference type="ARBA" id="ARBA00022723"/>
    </source>
</evidence>
<dbReference type="InterPro" id="IPR005123">
    <property type="entry name" value="Oxoglu/Fe-dep_dioxygenase_dom"/>
</dbReference>
<protein>
    <submittedName>
        <fullName evidence="7">2OG-Fe(II) oxygenase</fullName>
    </submittedName>
</protein>
<feature type="domain" description="Fe2OG dioxygenase" evidence="6">
    <location>
        <begin position="191"/>
        <end position="295"/>
    </location>
</feature>
<dbReference type="Pfam" id="PF03171">
    <property type="entry name" value="2OG-FeII_Oxy"/>
    <property type="match status" value="1"/>
</dbReference>
<organism evidence="7 8">
    <name type="scientific">Exidia glandulosa HHB12029</name>
    <dbReference type="NCBI Taxonomy" id="1314781"/>
    <lineage>
        <taxon>Eukaryota</taxon>
        <taxon>Fungi</taxon>
        <taxon>Dikarya</taxon>
        <taxon>Basidiomycota</taxon>
        <taxon>Agaricomycotina</taxon>
        <taxon>Agaricomycetes</taxon>
        <taxon>Auriculariales</taxon>
        <taxon>Exidiaceae</taxon>
        <taxon>Exidia</taxon>
    </lineage>
</organism>
<dbReference type="Proteomes" id="UP000077266">
    <property type="component" value="Unassembled WGS sequence"/>
</dbReference>